<sequence>MEKASVLSEGYFATTYGKTANGLVRFTKRYQITSVIDSRYYGMDAGYVLMGKPNNIKVISSIAEARALGSETLIVGVATDGGYLPLEYRPYIREAIESGMNIVSGLHQYISDDPEFSELALKHGVYITDVRKIFNKYEYSFTGKIDEVKSKKIAVLGTDSAIGKRTTAVYLNNAMIKHGKKSELIGTGQTSWMQGFPYTVVMDSIINDFVAGSLEYIAYKAWTEEKPEYMFLEGQGSILHPAYPGGFEIIGALRPDAIILQHAPKRKFYDGFPEYTIPPLEKYIKVLELVSDRRVIAIALNTEEMTKSEIADEKQRLERKFGIPVFDPLEEFERIADVIADM</sequence>
<dbReference type="Pfam" id="PF17396">
    <property type="entry name" value="DUF1611_N"/>
    <property type="match status" value="1"/>
</dbReference>
<dbReference type="InterPro" id="IPR035402">
    <property type="entry name" value="DgcN-like_N"/>
</dbReference>
<evidence type="ECO:0000313" key="3">
    <source>
        <dbReference type="EMBL" id="KQB36123.1"/>
    </source>
</evidence>
<dbReference type="RefSeq" id="WP_055040829.1">
    <property type="nucleotide sequence ID" value="NZ_LKBH01000060.1"/>
</dbReference>
<evidence type="ECO:0000259" key="2">
    <source>
        <dbReference type="Pfam" id="PF17396"/>
    </source>
</evidence>
<evidence type="ECO:0000313" key="4">
    <source>
        <dbReference type="Proteomes" id="UP000050301"/>
    </source>
</evidence>
<organism evidence="3 4">
    <name type="scientific">Acidiplasma cupricumulans</name>
    <dbReference type="NCBI Taxonomy" id="312540"/>
    <lineage>
        <taxon>Archaea</taxon>
        <taxon>Methanobacteriati</taxon>
        <taxon>Thermoplasmatota</taxon>
        <taxon>Thermoplasmata</taxon>
        <taxon>Thermoplasmatales</taxon>
        <taxon>Ferroplasmaceae</taxon>
        <taxon>Acidiplasma</taxon>
    </lineage>
</organism>
<dbReference type="Gene3D" id="3.40.50.720">
    <property type="entry name" value="NAD(P)-binding Rossmann-like Domain"/>
    <property type="match status" value="1"/>
</dbReference>
<dbReference type="PANTHER" id="PTHR40690">
    <property type="entry name" value="GLL3100 PROTEIN"/>
    <property type="match status" value="1"/>
</dbReference>
<dbReference type="AlphaFoldDB" id="A0A0Q0RKV7"/>
<dbReference type="Pfam" id="PF07755">
    <property type="entry name" value="DUF1611"/>
    <property type="match status" value="1"/>
</dbReference>
<name>A0A0Q0RKV7_9ARCH</name>
<dbReference type="Proteomes" id="UP000050301">
    <property type="component" value="Unassembled WGS sequence"/>
</dbReference>
<dbReference type="InParanoid" id="A0A0Q0RKV7"/>
<gene>
    <name evidence="3" type="ORF">AOG55_04810</name>
</gene>
<comment type="caution">
    <text evidence="3">The sequence shown here is derived from an EMBL/GenBank/DDBJ whole genome shotgun (WGS) entry which is preliminary data.</text>
</comment>
<dbReference type="PIRSF" id="PIRSF026760">
    <property type="entry name" value="UCP026760"/>
    <property type="match status" value="1"/>
</dbReference>
<protein>
    <recommendedName>
        <fullName evidence="5">EBNA-1 nuclear protein</fullName>
    </recommendedName>
</protein>
<dbReference type="InterPro" id="IPR027417">
    <property type="entry name" value="P-loop_NTPase"/>
</dbReference>
<keyword evidence="4" id="KW-1185">Reference proteome</keyword>
<feature type="domain" description="D-glutamate N-acetyltransferase-like N-terminal" evidence="2">
    <location>
        <begin position="42"/>
        <end position="132"/>
    </location>
</feature>
<accession>A0A0Q0RKV7</accession>
<dbReference type="SUPFAM" id="SSF52540">
    <property type="entry name" value="P-loop containing nucleoside triphosphate hydrolases"/>
    <property type="match status" value="1"/>
</dbReference>
<evidence type="ECO:0008006" key="5">
    <source>
        <dbReference type="Google" id="ProtNLM"/>
    </source>
</evidence>
<dbReference type="EMBL" id="LKBH01000060">
    <property type="protein sequence ID" value="KQB36123.1"/>
    <property type="molecule type" value="Genomic_DNA"/>
</dbReference>
<feature type="domain" description="D-glutamate N-acetyltransferase-like C-terminal" evidence="1">
    <location>
        <begin position="141"/>
        <end position="331"/>
    </location>
</feature>
<dbReference type="PANTHER" id="PTHR40690:SF1">
    <property type="entry name" value="DUF1611 DOMAIN-CONTAINING PROTEIN"/>
    <property type="match status" value="1"/>
</dbReference>
<dbReference type="InterPro" id="IPR035086">
    <property type="entry name" value="DgcN-like_C"/>
</dbReference>
<dbReference type="InterPro" id="IPR011669">
    <property type="entry name" value="DgcN-like"/>
</dbReference>
<proteinExistence type="predicted"/>
<dbReference type="Gene3D" id="3.40.50.300">
    <property type="entry name" value="P-loop containing nucleotide triphosphate hydrolases"/>
    <property type="match status" value="1"/>
</dbReference>
<evidence type="ECO:0000259" key="1">
    <source>
        <dbReference type="Pfam" id="PF07755"/>
    </source>
</evidence>
<reference evidence="3 4" key="1">
    <citation type="submission" date="2015-09" db="EMBL/GenBank/DDBJ databases">
        <title>Heavy metals and arsenic resistance mechanisms in polyextremophilic archaea of the family Ferroplasmaceae.</title>
        <authorList>
            <person name="Bulaev A.G."/>
            <person name="Kanygina A.V."/>
        </authorList>
    </citation>
    <scope>NUCLEOTIDE SEQUENCE [LARGE SCALE GENOMIC DNA]</scope>
    <source>
        <strain evidence="3 4">BH2</strain>
    </source>
</reference>